<evidence type="ECO:0000313" key="2">
    <source>
        <dbReference type="EMBL" id="OGK58188.1"/>
    </source>
</evidence>
<name>A0A1F7JRG8_9BACT</name>
<feature type="domain" description="Bacterial bifunctional deaminase-reductase C-terminal" evidence="1">
    <location>
        <begin position="2"/>
        <end position="96"/>
    </location>
</feature>
<dbReference type="GO" id="GO:0008703">
    <property type="term" value="F:5-amino-6-(5-phosphoribosylamino)uracil reductase activity"/>
    <property type="evidence" value="ECO:0007669"/>
    <property type="project" value="InterPro"/>
</dbReference>
<protein>
    <recommendedName>
        <fullName evidence="1">Bacterial bifunctional deaminase-reductase C-terminal domain-containing protein</fullName>
    </recommendedName>
</protein>
<dbReference type="InterPro" id="IPR002734">
    <property type="entry name" value="RibDG_C"/>
</dbReference>
<dbReference type="Gene3D" id="3.40.430.10">
    <property type="entry name" value="Dihydrofolate Reductase, subunit A"/>
    <property type="match status" value="1"/>
</dbReference>
<proteinExistence type="predicted"/>
<dbReference type="SUPFAM" id="SSF53597">
    <property type="entry name" value="Dihydrofolate reductase-like"/>
    <property type="match status" value="1"/>
</dbReference>
<gene>
    <name evidence="2" type="ORF">A3H86_02965</name>
</gene>
<dbReference type="EMBL" id="MGBB01000021">
    <property type="protein sequence ID" value="OGK58188.1"/>
    <property type="molecule type" value="Genomic_DNA"/>
</dbReference>
<accession>A0A1F7JRG8</accession>
<dbReference type="Proteomes" id="UP000178039">
    <property type="component" value="Unassembled WGS sequence"/>
</dbReference>
<sequence length="110" mass="12321">MKVILYMAISVNGLITQGRDDSDWVAKSDWNEFDKLMKSCGIMVMGKRTYEIFGDDFPCEGAVNVVMTSNKKLLSQKTPDNVIFTDKSPKEVIRMAGEKGFDNLMLSTGK</sequence>
<dbReference type="GO" id="GO:0009231">
    <property type="term" value="P:riboflavin biosynthetic process"/>
    <property type="evidence" value="ECO:0007669"/>
    <property type="project" value="InterPro"/>
</dbReference>
<evidence type="ECO:0000259" key="1">
    <source>
        <dbReference type="Pfam" id="PF01872"/>
    </source>
</evidence>
<reference evidence="2 3" key="1">
    <citation type="journal article" date="2016" name="Nat. Commun.">
        <title>Thousands of microbial genomes shed light on interconnected biogeochemical processes in an aquifer system.</title>
        <authorList>
            <person name="Anantharaman K."/>
            <person name="Brown C.T."/>
            <person name="Hug L.A."/>
            <person name="Sharon I."/>
            <person name="Castelle C.J."/>
            <person name="Probst A.J."/>
            <person name="Thomas B.C."/>
            <person name="Singh A."/>
            <person name="Wilkins M.J."/>
            <person name="Karaoz U."/>
            <person name="Brodie E.L."/>
            <person name="Williams K.H."/>
            <person name="Hubbard S.S."/>
            <person name="Banfield J.F."/>
        </authorList>
    </citation>
    <scope>NUCLEOTIDE SEQUENCE [LARGE SCALE GENOMIC DNA]</scope>
</reference>
<dbReference type="Pfam" id="PF01872">
    <property type="entry name" value="RibD_C"/>
    <property type="match status" value="1"/>
</dbReference>
<comment type="caution">
    <text evidence="2">The sequence shown here is derived from an EMBL/GenBank/DDBJ whole genome shotgun (WGS) entry which is preliminary data.</text>
</comment>
<organism evidence="2 3">
    <name type="scientific">Candidatus Roizmanbacteria bacterium RIFCSPLOWO2_02_FULL_41_9</name>
    <dbReference type="NCBI Taxonomy" id="1802077"/>
    <lineage>
        <taxon>Bacteria</taxon>
        <taxon>Candidatus Roizmaniibacteriota</taxon>
    </lineage>
</organism>
<dbReference type="AlphaFoldDB" id="A0A1F7JRG8"/>
<dbReference type="InterPro" id="IPR024072">
    <property type="entry name" value="DHFR-like_dom_sf"/>
</dbReference>
<evidence type="ECO:0000313" key="3">
    <source>
        <dbReference type="Proteomes" id="UP000178039"/>
    </source>
</evidence>